<dbReference type="InterPro" id="IPR032675">
    <property type="entry name" value="LRR_dom_sf"/>
</dbReference>
<reference evidence="1 2" key="1">
    <citation type="journal article" date="2018" name="Mol. Genet. Genomics">
        <title>The red deer Cervus elaphus genome CerEla1.0: sequencing, annotating, genes, and chromosomes.</title>
        <authorList>
            <person name="Bana N.A."/>
            <person name="Nyiri A."/>
            <person name="Nagy J."/>
            <person name="Frank K."/>
            <person name="Nagy T."/>
            <person name="Steger V."/>
            <person name="Schiller M."/>
            <person name="Lakatos P."/>
            <person name="Sugar L."/>
            <person name="Horn P."/>
            <person name="Barta E."/>
            <person name="Orosz L."/>
        </authorList>
    </citation>
    <scope>NUCLEOTIDE SEQUENCE [LARGE SCALE GENOMIC DNA]</scope>
    <source>
        <strain evidence="1">Hungarian</strain>
    </source>
</reference>
<comment type="caution">
    <text evidence="1">The sequence shown here is derived from an EMBL/GenBank/DDBJ whole genome shotgun (WGS) entry which is preliminary data.</text>
</comment>
<evidence type="ECO:0000313" key="1">
    <source>
        <dbReference type="EMBL" id="OWK04110.1"/>
    </source>
</evidence>
<keyword evidence="2" id="KW-1185">Reference proteome</keyword>
<gene>
    <name evidence="1" type="ORF">Celaphus_00016245</name>
</gene>
<dbReference type="EMBL" id="MKHE01000021">
    <property type="protein sequence ID" value="OWK04110.1"/>
    <property type="molecule type" value="Genomic_DNA"/>
</dbReference>
<dbReference type="Gene3D" id="3.80.10.10">
    <property type="entry name" value="Ribonuclease Inhibitor"/>
    <property type="match status" value="3"/>
</dbReference>
<feature type="non-terminal residue" evidence="1">
    <location>
        <position position="280"/>
    </location>
</feature>
<sequence length="280" mass="31820">MDELNLSWCYDFTEKHVQVAVTHVLETITHLNLSRYQKNLQRSDVCTLVGRCPNLVHIDLSNSVMLKNDCFPEFYQLNYLQHLSFSWCYDIIHWRPRGKKPLPRCGWSAAVLRGVCFLLFTIIYGSTHGPVELRDRCIYLHSLLSHCSKLLNLSLEGLRLLDPVLDNLALNTDLLRLNLSGVAFAHVLEPITQLNLSECRKNPQRSDVSTLVGRCPNLVHLDFSDSVVNCSHFATIAGLTTGNKKNQETRGIKCRLSLEKPSCLRSLYCKMVSSLSFEQG</sequence>
<evidence type="ECO:0000313" key="2">
    <source>
        <dbReference type="Proteomes" id="UP000242450"/>
    </source>
</evidence>
<name>A0A212CDN8_CEREH</name>
<dbReference type="SUPFAM" id="SSF52047">
    <property type="entry name" value="RNI-like"/>
    <property type="match status" value="2"/>
</dbReference>
<dbReference type="OrthoDB" id="2095648at2759"/>
<organism evidence="1 2">
    <name type="scientific">Cervus elaphus hippelaphus</name>
    <name type="common">European red deer</name>
    <dbReference type="NCBI Taxonomy" id="46360"/>
    <lineage>
        <taxon>Eukaryota</taxon>
        <taxon>Metazoa</taxon>
        <taxon>Chordata</taxon>
        <taxon>Craniata</taxon>
        <taxon>Vertebrata</taxon>
        <taxon>Euteleostomi</taxon>
        <taxon>Mammalia</taxon>
        <taxon>Eutheria</taxon>
        <taxon>Laurasiatheria</taxon>
        <taxon>Artiodactyla</taxon>
        <taxon>Ruminantia</taxon>
        <taxon>Pecora</taxon>
        <taxon>Cervidae</taxon>
        <taxon>Cervinae</taxon>
        <taxon>Cervus</taxon>
    </lineage>
</organism>
<dbReference type="Proteomes" id="UP000242450">
    <property type="component" value="Chromosome 21"/>
</dbReference>
<protein>
    <submittedName>
        <fullName evidence="1">Uncharacterized protein</fullName>
    </submittedName>
</protein>
<proteinExistence type="predicted"/>
<dbReference type="AlphaFoldDB" id="A0A212CDN8"/>
<accession>A0A212CDN8</accession>